<evidence type="ECO:0000313" key="3">
    <source>
        <dbReference type="Proteomes" id="UP000185934"/>
    </source>
</evidence>
<dbReference type="PROSITE" id="PS51257">
    <property type="entry name" value="PROKAR_LIPOPROTEIN"/>
    <property type="match status" value="1"/>
</dbReference>
<evidence type="ECO:0000256" key="1">
    <source>
        <dbReference type="SAM" id="MobiDB-lite"/>
    </source>
</evidence>
<dbReference type="STRING" id="1839801.Dform_00322"/>
<reference evidence="3" key="1">
    <citation type="submission" date="2016-11" db="EMBL/GenBank/DDBJ databases">
        <title>Dehalogenimonas formicexedens sp. nov., a chlorinated alkane respiring bacterium isolated from contaminated groundwater.</title>
        <authorList>
            <person name="Key T.A."/>
            <person name="Bowman K.S."/>
            <person name="Lee I."/>
            <person name="Chun J."/>
            <person name="Albuquerque L."/>
            <person name="da Costa M.S."/>
            <person name="Rainey F.A."/>
            <person name="Moe W.M."/>
        </authorList>
    </citation>
    <scope>NUCLEOTIDE SEQUENCE [LARGE SCALE GENOMIC DNA]</scope>
    <source>
        <strain evidence="3">NSZ-14</strain>
    </source>
</reference>
<dbReference type="Proteomes" id="UP000185934">
    <property type="component" value="Chromosome"/>
</dbReference>
<dbReference type="EMBL" id="CP018258">
    <property type="protein sequence ID" value="APV43682.1"/>
    <property type="molecule type" value="Genomic_DNA"/>
</dbReference>
<dbReference type="KEGG" id="dfo:Dform_00322"/>
<feature type="region of interest" description="Disordered" evidence="1">
    <location>
        <begin position="30"/>
        <end position="49"/>
    </location>
</feature>
<gene>
    <name evidence="2" type="ORF">Dform_00322</name>
</gene>
<organism evidence="2 3">
    <name type="scientific">Dehalogenimonas formicexedens</name>
    <dbReference type="NCBI Taxonomy" id="1839801"/>
    <lineage>
        <taxon>Bacteria</taxon>
        <taxon>Bacillati</taxon>
        <taxon>Chloroflexota</taxon>
        <taxon>Dehalococcoidia</taxon>
        <taxon>Dehalococcoidales</taxon>
        <taxon>Dehalococcoidaceae</taxon>
        <taxon>Dehalogenimonas</taxon>
    </lineage>
</organism>
<protein>
    <submittedName>
        <fullName evidence="2">Uncharacterized protein</fullName>
    </submittedName>
</protein>
<dbReference type="RefSeq" id="WP_076003469.1">
    <property type="nucleotide sequence ID" value="NZ_CP018258.1"/>
</dbReference>
<proteinExistence type="predicted"/>
<evidence type="ECO:0000313" key="2">
    <source>
        <dbReference type="EMBL" id="APV43682.1"/>
    </source>
</evidence>
<dbReference type="AlphaFoldDB" id="A0A1P8F5Q7"/>
<sequence>MKLGFHNRIVAVTGILAVVAFLAGCGSSLQNPTPSSQSPGVTGPAPSSLQAQTRVVLAEMFTGDW</sequence>
<name>A0A1P8F5Q7_9CHLR</name>
<keyword evidence="3" id="KW-1185">Reference proteome</keyword>
<accession>A0A1P8F5Q7</accession>